<dbReference type="SUPFAM" id="SSF52266">
    <property type="entry name" value="SGNH hydrolase"/>
    <property type="match status" value="1"/>
</dbReference>
<dbReference type="Proteomes" id="UP000254150">
    <property type="component" value="Unassembled WGS sequence"/>
</dbReference>
<dbReference type="SUPFAM" id="SSF50370">
    <property type="entry name" value="Ricin B-like lectins"/>
    <property type="match status" value="1"/>
</dbReference>
<keyword evidence="1" id="KW-0732">Signal</keyword>
<evidence type="ECO:0000259" key="2">
    <source>
        <dbReference type="SMART" id="SM00458"/>
    </source>
</evidence>
<dbReference type="PROSITE" id="PS50231">
    <property type="entry name" value="RICIN_B_LECTIN"/>
    <property type="match status" value="1"/>
</dbReference>
<evidence type="ECO:0000313" key="4">
    <source>
        <dbReference type="Proteomes" id="UP000254150"/>
    </source>
</evidence>
<feature type="signal peptide" evidence="1">
    <location>
        <begin position="1"/>
        <end position="41"/>
    </location>
</feature>
<keyword evidence="3" id="KW-0858">Xylan degradation</keyword>
<keyword evidence="3" id="KW-0624">Polysaccharide degradation</keyword>
<keyword evidence="3" id="KW-0326">Glycosidase</keyword>
<feature type="domain" description="Ricin B lectin" evidence="2">
    <location>
        <begin position="387"/>
        <end position="512"/>
    </location>
</feature>
<keyword evidence="3" id="KW-0119">Carbohydrate metabolism</keyword>
<dbReference type="EMBL" id="UHID01000009">
    <property type="protein sequence ID" value="SUP62444.1"/>
    <property type="molecule type" value="Genomic_DNA"/>
</dbReference>
<name>A0A380PC71_STRGR</name>
<reference evidence="3 4" key="1">
    <citation type="submission" date="2018-06" db="EMBL/GenBank/DDBJ databases">
        <authorList>
            <consortium name="Pathogen Informatics"/>
            <person name="Doyle S."/>
        </authorList>
    </citation>
    <scope>NUCLEOTIDE SEQUENCE [LARGE SCALE GENOMIC DNA]</scope>
    <source>
        <strain evidence="3 4">NCTC7807</strain>
    </source>
</reference>
<evidence type="ECO:0000256" key="1">
    <source>
        <dbReference type="SAM" id="SignalP"/>
    </source>
</evidence>
<keyword evidence="3" id="KW-0378">Hydrolase</keyword>
<dbReference type="InterPro" id="IPR036514">
    <property type="entry name" value="SGNH_hydro_sf"/>
</dbReference>
<dbReference type="InterPro" id="IPR013830">
    <property type="entry name" value="SGNH_hydro"/>
</dbReference>
<dbReference type="Pfam" id="PF00652">
    <property type="entry name" value="Ricin_B_lectin"/>
    <property type="match status" value="1"/>
</dbReference>
<dbReference type="GO" id="GO:0006629">
    <property type="term" value="P:lipid metabolic process"/>
    <property type="evidence" value="ECO:0007669"/>
    <property type="project" value="TreeGrafter"/>
</dbReference>
<dbReference type="SMART" id="SM00458">
    <property type="entry name" value="RICIN"/>
    <property type="match status" value="1"/>
</dbReference>
<dbReference type="Gene3D" id="3.40.50.1110">
    <property type="entry name" value="SGNH hydrolase"/>
    <property type="match status" value="1"/>
</dbReference>
<dbReference type="GO" id="GO:0016788">
    <property type="term" value="F:hydrolase activity, acting on ester bonds"/>
    <property type="evidence" value="ECO:0007669"/>
    <property type="project" value="InterPro"/>
</dbReference>
<sequence>MKRTSTAREPYALRGPRRAAAALAASAAVLAALLTPATASAAPAASSAAPLPAELEAVRAAEATALYGDPAERPLDQRKTSLISLGDSQISGEGVGNYEPGTDGPTNWCHRSKDAAVHRTSIPADVTYNVSCSGANSTNIRIGGTRQYADELVQSDSLAIKARNTRIKQVLVVAGANDDLQFGPVMTDCVTRYLLLQGACNPKYDPGWQGRVDGLIPKVTATLGDLRKVMADAGYADGSYELVLMSYSSPITPDFRDNPKFPGKLPGGCVGYDADARWGRDTAVPAFQKGLRTAARQAGATYLDGSRLFQGHEVCTDNTWVRGLTVDLSNPFPPDANSVRQSFHPNGRGHAAFAACLSALHGTGLREASCADPGSTGQAVLRAGAWDDAFEPLRAGTGVCLDAKSGATLNDTALIGWDCAGTRNQGWWLSPDTGSVHIEATHDRCLDVPGADYRAGRALVLYDCAGRPNQKFTRTGTTLRPTAAQNLCVTLPAKDAPARLQNCDGSAAQSLA</sequence>
<dbReference type="InterPro" id="IPR000772">
    <property type="entry name" value="Ricin_B_lectin"/>
</dbReference>
<protein>
    <submittedName>
        <fullName evidence="3">Endo-1,4-beta-xylanase A</fullName>
        <ecNumber evidence="3">3.2.1.8</ecNumber>
    </submittedName>
</protein>
<dbReference type="PANTHER" id="PTHR37981:SF1">
    <property type="entry name" value="SGNH HYDROLASE-TYPE ESTERASE DOMAIN-CONTAINING PROTEIN"/>
    <property type="match status" value="1"/>
</dbReference>
<organism evidence="3 4">
    <name type="scientific">Streptomyces griseus</name>
    <dbReference type="NCBI Taxonomy" id="1911"/>
    <lineage>
        <taxon>Bacteria</taxon>
        <taxon>Bacillati</taxon>
        <taxon>Actinomycetota</taxon>
        <taxon>Actinomycetes</taxon>
        <taxon>Kitasatosporales</taxon>
        <taxon>Streptomycetaceae</taxon>
        <taxon>Streptomyces</taxon>
    </lineage>
</organism>
<proteinExistence type="predicted"/>
<dbReference type="GO" id="GO:0031176">
    <property type="term" value="F:endo-1,4-beta-xylanase activity"/>
    <property type="evidence" value="ECO:0007669"/>
    <property type="project" value="UniProtKB-EC"/>
</dbReference>
<dbReference type="InterPro" id="IPR035992">
    <property type="entry name" value="Ricin_B-like_lectins"/>
</dbReference>
<gene>
    <name evidence="3" type="primary">xlnA</name>
    <name evidence="3" type="ORF">NCTC7807_05609</name>
</gene>
<dbReference type="InterPro" id="IPR037460">
    <property type="entry name" value="SEST-like"/>
</dbReference>
<accession>A0A380PC71</accession>
<dbReference type="CDD" id="cd00161">
    <property type="entry name" value="beta-trefoil_Ricin-like"/>
    <property type="match status" value="1"/>
</dbReference>
<feature type="chain" id="PRO_5016565701" evidence="1">
    <location>
        <begin position="42"/>
        <end position="512"/>
    </location>
</feature>
<evidence type="ECO:0000313" key="3">
    <source>
        <dbReference type="EMBL" id="SUP62444.1"/>
    </source>
</evidence>
<dbReference type="Pfam" id="PF13472">
    <property type="entry name" value="Lipase_GDSL_2"/>
    <property type="match status" value="1"/>
</dbReference>
<dbReference type="PANTHER" id="PTHR37981">
    <property type="entry name" value="LIPASE 2"/>
    <property type="match status" value="1"/>
</dbReference>
<dbReference type="RefSeq" id="WP_115069836.1">
    <property type="nucleotide sequence ID" value="NZ_UHID01000009.1"/>
</dbReference>
<dbReference type="EC" id="3.2.1.8" evidence="3"/>
<dbReference type="AlphaFoldDB" id="A0A380PC71"/>
<dbReference type="GO" id="GO:0045493">
    <property type="term" value="P:xylan catabolic process"/>
    <property type="evidence" value="ECO:0007669"/>
    <property type="project" value="UniProtKB-KW"/>
</dbReference>
<dbReference type="Gene3D" id="2.80.10.50">
    <property type="match status" value="2"/>
</dbReference>